<sequence length="118" mass="14110">MKNWMKPIFTIDEKWCLYVNIMRSPPWVDKDEQHEVQPKAGLHPLEFMISAWCDFKGIIHSDVLPRYSALTVDLWWQRLKRKTTNVARKGPNYGPIRFLHGNARQLTIRMTRQKLLDF</sequence>
<dbReference type="PANTHER" id="PTHR46060:SF2">
    <property type="entry name" value="HISTONE-LYSINE N-METHYLTRANSFERASE SETMAR"/>
    <property type="match status" value="1"/>
</dbReference>
<dbReference type="GO" id="GO:0031297">
    <property type="term" value="P:replication fork processing"/>
    <property type="evidence" value="ECO:0007669"/>
    <property type="project" value="TreeGrafter"/>
</dbReference>
<accession>A0A016VRU7</accession>
<dbReference type="PANTHER" id="PTHR46060">
    <property type="entry name" value="MARINER MOS1 TRANSPOSASE-LIKE PROTEIN"/>
    <property type="match status" value="1"/>
</dbReference>
<dbReference type="InterPro" id="IPR036397">
    <property type="entry name" value="RNaseH_sf"/>
</dbReference>
<dbReference type="GO" id="GO:0044547">
    <property type="term" value="F:DNA topoisomerase binding"/>
    <property type="evidence" value="ECO:0007669"/>
    <property type="project" value="TreeGrafter"/>
</dbReference>
<dbReference type="GO" id="GO:0044774">
    <property type="term" value="P:mitotic DNA integrity checkpoint signaling"/>
    <property type="evidence" value="ECO:0007669"/>
    <property type="project" value="TreeGrafter"/>
</dbReference>
<dbReference type="GO" id="GO:0035861">
    <property type="term" value="C:site of double-strand break"/>
    <property type="evidence" value="ECO:0007669"/>
    <property type="project" value="TreeGrafter"/>
</dbReference>
<dbReference type="AlphaFoldDB" id="A0A016VRU7"/>
<dbReference type="GO" id="GO:0006303">
    <property type="term" value="P:double-strand break repair via nonhomologous end joining"/>
    <property type="evidence" value="ECO:0007669"/>
    <property type="project" value="TreeGrafter"/>
</dbReference>
<dbReference type="GO" id="GO:0000729">
    <property type="term" value="P:DNA double-strand break processing"/>
    <property type="evidence" value="ECO:0007669"/>
    <property type="project" value="TreeGrafter"/>
</dbReference>
<proteinExistence type="predicted"/>
<reference evidence="2" key="1">
    <citation type="journal article" date="2015" name="Nat. Genet.">
        <title>The genome and transcriptome of the zoonotic hookworm Ancylostoma ceylanicum identify infection-specific gene families.</title>
        <authorList>
            <person name="Schwarz E.M."/>
            <person name="Hu Y."/>
            <person name="Antoshechkin I."/>
            <person name="Miller M.M."/>
            <person name="Sternberg P.W."/>
            <person name="Aroian R.V."/>
        </authorList>
    </citation>
    <scope>NUCLEOTIDE SEQUENCE</scope>
    <source>
        <strain evidence="2">HY135</strain>
    </source>
</reference>
<dbReference type="GO" id="GO:0003690">
    <property type="term" value="F:double-stranded DNA binding"/>
    <property type="evidence" value="ECO:0007669"/>
    <property type="project" value="TreeGrafter"/>
</dbReference>
<comment type="caution">
    <text evidence="1">The sequence shown here is derived from an EMBL/GenBank/DDBJ whole genome shotgun (WGS) entry which is preliminary data.</text>
</comment>
<evidence type="ECO:0000313" key="2">
    <source>
        <dbReference type="Proteomes" id="UP000024635"/>
    </source>
</evidence>
<dbReference type="GO" id="GO:0000793">
    <property type="term" value="C:condensed chromosome"/>
    <property type="evidence" value="ECO:0007669"/>
    <property type="project" value="TreeGrafter"/>
</dbReference>
<dbReference type="InterPro" id="IPR001888">
    <property type="entry name" value="Transposase_1"/>
</dbReference>
<name>A0A016VRU7_9BILA</name>
<dbReference type="Pfam" id="PF01359">
    <property type="entry name" value="Transposase_1"/>
    <property type="match status" value="1"/>
</dbReference>
<dbReference type="GO" id="GO:0015074">
    <property type="term" value="P:DNA integration"/>
    <property type="evidence" value="ECO:0007669"/>
    <property type="project" value="TreeGrafter"/>
</dbReference>
<dbReference type="Proteomes" id="UP000024635">
    <property type="component" value="Unassembled WGS sequence"/>
</dbReference>
<evidence type="ECO:0000313" key="1">
    <source>
        <dbReference type="EMBL" id="EYC29488.1"/>
    </source>
</evidence>
<dbReference type="GO" id="GO:0003697">
    <property type="term" value="F:single-stranded DNA binding"/>
    <property type="evidence" value="ECO:0007669"/>
    <property type="project" value="TreeGrafter"/>
</dbReference>
<dbReference type="OrthoDB" id="616263at2759"/>
<dbReference type="Gene3D" id="3.30.420.10">
    <property type="entry name" value="Ribonuclease H-like superfamily/Ribonuclease H"/>
    <property type="match status" value="1"/>
</dbReference>
<keyword evidence="2" id="KW-1185">Reference proteome</keyword>
<evidence type="ECO:0008006" key="3">
    <source>
        <dbReference type="Google" id="ProtNLM"/>
    </source>
</evidence>
<dbReference type="STRING" id="53326.A0A016VRU7"/>
<dbReference type="GO" id="GO:0042800">
    <property type="term" value="F:histone H3K4 methyltransferase activity"/>
    <property type="evidence" value="ECO:0007669"/>
    <property type="project" value="TreeGrafter"/>
</dbReference>
<organism evidence="1 2">
    <name type="scientific">Ancylostoma ceylanicum</name>
    <dbReference type="NCBI Taxonomy" id="53326"/>
    <lineage>
        <taxon>Eukaryota</taxon>
        <taxon>Metazoa</taxon>
        <taxon>Ecdysozoa</taxon>
        <taxon>Nematoda</taxon>
        <taxon>Chromadorea</taxon>
        <taxon>Rhabditida</taxon>
        <taxon>Rhabditina</taxon>
        <taxon>Rhabditomorpha</taxon>
        <taxon>Strongyloidea</taxon>
        <taxon>Ancylostomatidae</taxon>
        <taxon>Ancylostomatinae</taxon>
        <taxon>Ancylostoma</taxon>
    </lineage>
</organism>
<gene>
    <name evidence="1" type="primary">Acey_s0006.g3000</name>
    <name evidence="1" type="ORF">Y032_0006g3000</name>
</gene>
<dbReference type="EMBL" id="JARK01001342">
    <property type="protein sequence ID" value="EYC29488.1"/>
    <property type="molecule type" value="Genomic_DNA"/>
</dbReference>
<dbReference type="GO" id="GO:0000014">
    <property type="term" value="F:single-stranded DNA endodeoxyribonuclease activity"/>
    <property type="evidence" value="ECO:0007669"/>
    <property type="project" value="TreeGrafter"/>
</dbReference>
<protein>
    <recommendedName>
        <fullName evidence="3">Transposase</fullName>
    </recommendedName>
</protein>
<dbReference type="GO" id="GO:0005634">
    <property type="term" value="C:nucleus"/>
    <property type="evidence" value="ECO:0007669"/>
    <property type="project" value="TreeGrafter"/>
</dbReference>
<dbReference type="InterPro" id="IPR052709">
    <property type="entry name" value="Transposase-MT_Hybrid"/>
</dbReference>
<dbReference type="GO" id="GO:0046975">
    <property type="term" value="F:histone H3K36 methyltransferase activity"/>
    <property type="evidence" value="ECO:0007669"/>
    <property type="project" value="TreeGrafter"/>
</dbReference>